<protein>
    <submittedName>
        <fullName evidence="2">BZ3500_MvSof-1268-A1-R1_Chr1-2g01357 protein</fullName>
    </submittedName>
</protein>
<dbReference type="EMBL" id="FMWP01000015">
    <property type="protein sequence ID" value="SCZ91357.1"/>
    <property type="molecule type" value="Genomic_DNA"/>
</dbReference>
<feature type="chain" id="PRO_5030060398" evidence="1">
    <location>
        <begin position="23"/>
        <end position="93"/>
    </location>
</feature>
<reference evidence="3" key="1">
    <citation type="submission" date="2016-10" db="EMBL/GenBank/DDBJ databases">
        <authorList>
            <person name="Jeantristanb JTB J.-T."/>
            <person name="Ricardo R."/>
        </authorList>
    </citation>
    <scope>NUCLEOTIDE SEQUENCE [LARGE SCALE GENOMIC DNA]</scope>
</reference>
<accession>A0A2X0MY24</accession>
<evidence type="ECO:0000313" key="3">
    <source>
        <dbReference type="Proteomes" id="UP000249723"/>
    </source>
</evidence>
<keyword evidence="3" id="KW-1185">Reference proteome</keyword>
<name>A0A2X0MY24_9BASI</name>
<evidence type="ECO:0000313" key="2">
    <source>
        <dbReference type="EMBL" id="SCZ91357.1"/>
    </source>
</evidence>
<sequence>MVCIDTRLSLCFLIIDHSCVSCASLNKNVSTCTRSIPLTCSYGVVNPSRRRNIFPAKILSFLICYSRTNFTGKIDYTLYTVLGSTPACRRGKR</sequence>
<evidence type="ECO:0000256" key="1">
    <source>
        <dbReference type="SAM" id="SignalP"/>
    </source>
</evidence>
<dbReference type="AlphaFoldDB" id="A0A2X0MY24"/>
<keyword evidence="1" id="KW-0732">Signal</keyword>
<organism evidence="2 3">
    <name type="scientific">Microbotryum saponariae</name>
    <dbReference type="NCBI Taxonomy" id="289078"/>
    <lineage>
        <taxon>Eukaryota</taxon>
        <taxon>Fungi</taxon>
        <taxon>Dikarya</taxon>
        <taxon>Basidiomycota</taxon>
        <taxon>Pucciniomycotina</taxon>
        <taxon>Microbotryomycetes</taxon>
        <taxon>Microbotryales</taxon>
        <taxon>Microbotryaceae</taxon>
        <taxon>Microbotryum</taxon>
    </lineage>
</organism>
<gene>
    <name evidence="2" type="ORF">BZ3500_MVSOF-1268-A1-R1_CHR1-2G01357</name>
</gene>
<feature type="signal peptide" evidence="1">
    <location>
        <begin position="1"/>
        <end position="22"/>
    </location>
</feature>
<dbReference type="Proteomes" id="UP000249723">
    <property type="component" value="Unassembled WGS sequence"/>
</dbReference>
<proteinExistence type="predicted"/>